<reference evidence="1" key="1">
    <citation type="journal article" date="2015" name="Genome Biol. Evol.">
        <title>Organellar Genomes of White Spruce (Picea glauca): Assembly and Annotation.</title>
        <authorList>
            <person name="Jackman S.D."/>
            <person name="Warren R.L."/>
            <person name="Gibb E.A."/>
            <person name="Vandervalk B.P."/>
            <person name="Mohamadi H."/>
            <person name="Chu J."/>
            <person name="Raymond A."/>
            <person name="Pleasance S."/>
            <person name="Coope R."/>
            <person name="Wildung M.R."/>
            <person name="Ritland C.E."/>
            <person name="Bousquet J."/>
            <person name="Jones S.J."/>
            <person name="Bohlmann J."/>
            <person name="Birol I."/>
        </authorList>
    </citation>
    <scope>NUCLEOTIDE SEQUENCE [LARGE SCALE GENOMIC DNA]</scope>
    <source>
        <tissue evidence="1">Flushing bud</tissue>
    </source>
</reference>
<comment type="caution">
    <text evidence="1">The sequence shown here is derived from an EMBL/GenBank/DDBJ whole genome shotgun (WGS) entry which is preliminary data.</text>
</comment>
<sequence>MMLIRALSRSLYFKFLRSSKMLCPRSSPSLCRHVEMSIMRSSWCLEPNRPLEHPIAWHHPSLQNGGSNWTSCSGLIMRLRASSVEL</sequence>
<dbReference type="AlphaFoldDB" id="A0A124GNP9"/>
<proteinExistence type="predicted"/>
<organism evidence="1">
    <name type="scientific">Picea glauca</name>
    <name type="common">White spruce</name>
    <name type="synonym">Pinus glauca</name>
    <dbReference type="NCBI Taxonomy" id="3330"/>
    <lineage>
        <taxon>Eukaryota</taxon>
        <taxon>Viridiplantae</taxon>
        <taxon>Streptophyta</taxon>
        <taxon>Embryophyta</taxon>
        <taxon>Tracheophyta</taxon>
        <taxon>Spermatophyta</taxon>
        <taxon>Pinopsida</taxon>
        <taxon>Pinidae</taxon>
        <taxon>Conifers I</taxon>
        <taxon>Pinales</taxon>
        <taxon>Pinaceae</taxon>
        <taxon>Picea</taxon>
    </lineage>
</organism>
<gene>
    <name evidence="1" type="ORF">ABT39_MTgene2731</name>
</gene>
<dbReference type="EMBL" id="LKAM01000002">
    <property type="protein sequence ID" value="KUM49507.1"/>
    <property type="molecule type" value="Genomic_DNA"/>
</dbReference>
<evidence type="ECO:0000313" key="1">
    <source>
        <dbReference type="EMBL" id="KUM49507.1"/>
    </source>
</evidence>
<name>A0A124GNP9_PICGL</name>
<accession>A0A124GNP9</accession>
<geneLocation type="mitochondrion" evidence="1"/>
<keyword evidence="1" id="KW-0496">Mitochondrion</keyword>
<protein>
    <submittedName>
        <fullName evidence="1">Uncharacterized protein</fullName>
    </submittedName>
</protein>